<evidence type="ECO:0000313" key="2">
    <source>
        <dbReference type="Proteomes" id="UP000272706"/>
    </source>
</evidence>
<feature type="non-terminal residue" evidence="1">
    <location>
        <position position="1"/>
    </location>
</feature>
<dbReference type="EMBL" id="QZWZ01000091">
    <property type="protein sequence ID" value="RJT23428.1"/>
    <property type="molecule type" value="Genomic_DNA"/>
</dbReference>
<sequence>YYGFLGNRHRAQKLAHCRDLLGMPAPEASNSCSAKDYRDRYEDLTGHSLRQCPACHQGRMIVIETFDGVTGPPPYWDTS</sequence>
<dbReference type="AlphaFoldDB" id="A0A3A5JYP4"/>
<dbReference type="Proteomes" id="UP000272706">
    <property type="component" value="Unassembled WGS sequence"/>
</dbReference>
<gene>
    <name evidence="1" type="ORF">D3227_38890</name>
</gene>
<proteinExistence type="predicted"/>
<evidence type="ECO:0000313" key="1">
    <source>
        <dbReference type="EMBL" id="RJT23428.1"/>
    </source>
</evidence>
<reference evidence="1 2" key="1">
    <citation type="submission" date="2018-09" db="EMBL/GenBank/DDBJ databases">
        <title>Mesorhizobium carmichaelinearum sp. nov. isolated from Carmichaelinea spp. root nodules in New Zealand.</title>
        <authorList>
            <person name="De Meyer S.E."/>
        </authorList>
    </citation>
    <scope>NUCLEOTIDE SEQUENCE [LARGE SCALE GENOMIC DNA]</scope>
    <source>
        <strain evidence="1 2">ICMP19557</strain>
    </source>
</reference>
<keyword evidence="2" id="KW-1185">Reference proteome</keyword>
<name>A0A3A5JYP4_9HYPH</name>
<comment type="caution">
    <text evidence="1">The sequence shown here is derived from an EMBL/GenBank/DDBJ whole genome shotgun (WGS) entry which is preliminary data.</text>
</comment>
<organism evidence="1 2">
    <name type="scientific">Mesorhizobium waimense</name>
    <dbReference type="NCBI Taxonomy" id="1300307"/>
    <lineage>
        <taxon>Bacteria</taxon>
        <taxon>Pseudomonadati</taxon>
        <taxon>Pseudomonadota</taxon>
        <taxon>Alphaproteobacteria</taxon>
        <taxon>Hyphomicrobiales</taxon>
        <taxon>Phyllobacteriaceae</taxon>
        <taxon>Mesorhizobium</taxon>
    </lineage>
</organism>
<accession>A0A3A5JYP4</accession>
<protein>
    <submittedName>
        <fullName evidence="1">IS91 family transposase</fullName>
    </submittedName>
</protein>